<dbReference type="EMBL" id="FQYR01000006">
    <property type="protein sequence ID" value="SHK19124.1"/>
    <property type="molecule type" value="Genomic_DNA"/>
</dbReference>
<feature type="domain" description="Ice-binding protein C-terminal" evidence="2">
    <location>
        <begin position="209"/>
        <end position="232"/>
    </location>
</feature>
<dbReference type="Pfam" id="PF07589">
    <property type="entry name" value="PEP-CTERM"/>
    <property type="match status" value="1"/>
</dbReference>
<keyword evidence="4" id="KW-1185">Reference proteome</keyword>
<dbReference type="STRING" id="1123071.SAMN02745181_3387"/>
<dbReference type="OrthoDB" id="284033at2"/>
<evidence type="ECO:0000259" key="2">
    <source>
        <dbReference type="Pfam" id="PF07589"/>
    </source>
</evidence>
<evidence type="ECO:0000313" key="3">
    <source>
        <dbReference type="EMBL" id="SHK19124.1"/>
    </source>
</evidence>
<feature type="signal peptide" evidence="1">
    <location>
        <begin position="1"/>
        <end position="21"/>
    </location>
</feature>
<accession>A0A1M6QFP4</accession>
<dbReference type="InParanoid" id="A0A1M6QFP4"/>
<name>A0A1M6QFP4_9BACT</name>
<keyword evidence="1" id="KW-0732">Signal</keyword>
<evidence type="ECO:0000256" key="1">
    <source>
        <dbReference type="SAM" id="SignalP"/>
    </source>
</evidence>
<dbReference type="NCBIfam" id="TIGR02595">
    <property type="entry name" value="PEP_CTERM"/>
    <property type="match status" value="1"/>
</dbReference>
<evidence type="ECO:0000313" key="4">
    <source>
        <dbReference type="Proteomes" id="UP000184510"/>
    </source>
</evidence>
<protein>
    <submittedName>
        <fullName evidence="3">PEP-CTERM protein-sorting domain-containing protein</fullName>
    </submittedName>
</protein>
<feature type="chain" id="PRO_5012002754" evidence="1">
    <location>
        <begin position="22"/>
        <end position="232"/>
    </location>
</feature>
<sequence>MTIKHTLTIITSLVLAGAANAAVLARWTPTSGDNITNPDYFNEGSTPSADETASFLTVSTIDRVNNPFNATNSAARWVGRWDDAVNRDAINDNYTEFTITPDSGYQVSYESFTYDVANAGDYTMYVRTSLDNFASDIASDTLDDTSTDKRFIVDLSSEGSLTNQTSDVTFRLYIVKNDVLTDNTLGYQPLIGNNSDPSLGFIVNGTVSSVPEPSSTAMLGFAGLGLIMRRRR</sequence>
<organism evidence="3 4">
    <name type="scientific">Rubritalea squalenifaciens DSM 18772</name>
    <dbReference type="NCBI Taxonomy" id="1123071"/>
    <lineage>
        <taxon>Bacteria</taxon>
        <taxon>Pseudomonadati</taxon>
        <taxon>Verrucomicrobiota</taxon>
        <taxon>Verrucomicrobiia</taxon>
        <taxon>Verrucomicrobiales</taxon>
        <taxon>Rubritaleaceae</taxon>
        <taxon>Rubritalea</taxon>
    </lineage>
</organism>
<dbReference type="AlphaFoldDB" id="A0A1M6QFP4"/>
<dbReference type="InterPro" id="IPR013424">
    <property type="entry name" value="Ice-binding_C"/>
</dbReference>
<reference evidence="3 4" key="1">
    <citation type="submission" date="2016-11" db="EMBL/GenBank/DDBJ databases">
        <authorList>
            <person name="Jaros S."/>
            <person name="Januszkiewicz K."/>
            <person name="Wedrychowicz H."/>
        </authorList>
    </citation>
    <scope>NUCLEOTIDE SEQUENCE [LARGE SCALE GENOMIC DNA]</scope>
    <source>
        <strain evidence="3 4">DSM 18772</strain>
    </source>
</reference>
<dbReference type="RefSeq" id="WP_143184942.1">
    <property type="nucleotide sequence ID" value="NZ_FQYR01000006.1"/>
</dbReference>
<dbReference type="Proteomes" id="UP000184510">
    <property type="component" value="Unassembled WGS sequence"/>
</dbReference>
<gene>
    <name evidence="3" type="ORF">SAMN02745181_3387</name>
</gene>
<proteinExistence type="predicted"/>